<feature type="binding site" evidence="10">
    <location>
        <position position="55"/>
    </location>
    <ligand>
        <name>GTP</name>
        <dbReference type="ChEBI" id="CHEBI:37565"/>
    </ligand>
</feature>
<comment type="caution">
    <text evidence="14">The sequence shown here is derived from an EMBL/GenBank/DDBJ whole genome shotgun (WGS) entry which is preliminary data.</text>
</comment>
<feature type="region of interest" description="Disordered" evidence="11">
    <location>
        <begin position="422"/>
        <end position="636"/>
    </location>
</feature>
<dbReference type="NCBIfam" id="TIGR03553">
    <property type="entry name" value="F420_FbiB_CTERM"/>
    <property type="match status" value="1"/>
</dbReference>
<comment type="pathway">
    <text evidence="10">Cofactor biosynthesis; coenzyme F420 biosynthesis.</text>
</comment>
<dbReference type="NCBIfam" id="TIGR01916">
    <property type="entry name" value="F420_cofE"/>
    <property type="match status" value="1"/>
</dbReference>
<evidence type="ECO:0000256" key="8">
    <source>
        <dbReference type="ARBA" id="ARBA00023211"/>
    </source>
</evidence>
<gene>
    <name evidence="10" type="primary">fbiB</name>
    <name evidence="14" type="ORF">GCM10020221_25420</name>
</gene>
<feature type="binding site" evidence="10">
    <location>
        <position position="142"/>
    </location>
    <ligand>
        <name>a divalent metal cation</name>
        <dbReference type="ChEBI" id="CHEBI:60240"/>
        <label>1</label>
    </ligand>
</feature>
<dbReference type="SUPFAM" id="SSF144010">
    <property type="entry name" value="CofE-like"/>
    <property type="match status" value="1"/>
</dbReference>
<comment type="catalytic activity">
    <reaction evidence="10">
        <text>oxidized coenzyme F420-0 + GTP + L-glutamate = oxidized coenzyme F420-1 + GDP + phosphate + H(+)</text>
        <dbReference type="Rhea" id="RHEA:30555"/>
        <dbReference type="ChEBI" id="CHEBI:15378"/>
        <dbReference type="ChEBI" id="CHEBI:29985"/>
        <dbReference type="ChEBI" id="CHEBI:37565"/>
        <dbReference type="ChEBI" id="CHEBI:43474"/>
        <dbReference type="ChEBI" id="CHEBI:58189"/>
        <dbReference type="ChEBI" id="CHEBI:59907"/>
        <dbReference type="ChEBI" id="CHEBI:59920"/>
        <dbReference type="EC" id="6.3.2.31"/>
    </reaction>
</comment>
<proteinExistence type="inferred from homology"/>
<keyword evidence="7 10" id="KW-0342">GTP-binding</keyword>
<evidence type="ECO:0000313" key="15">
    <source>
        <dbReference type="Proteomes" id="UP001501102"/>
    </source>
</evidence>
<dbReference type="EMBL" id="BAAAXZ010000097">
    <property type="protein sequence ID" value="GAA2928427.1"/>
    <property type="molecule type" value="Genomic_DNA"/>
</dbReference>
<feature type="binding site" evidence="10">
    <location>
        <position position="278"/>
    </location>
    <ligand>
        <name>FMN</name>
        <dbReference type="ChEBI" id="CHEBI:58210"/>
    </ligand>
</feature>
<protein>
    <recommendedName>
        <fullName evidence="10">Bifunctional F420 biosynthesis protein FbiB</fullName>
    </recommendedName>
    <domain>
        <recommendedName>
            <fullName evidence="10">Coenzyme F420:L-glutamate ligase</fullName>
            <ecNumber evidence="10">6.3.2.31</ecNumber>
            <ecNumber evidence="10">6.3.2.34</ecNumber>
        </recommendedName>
        <alternativeName>
            <fullName evidence="10">Coenzyme F420-0:L-glutamate ligase</fullName>
        </alternativeName>
        <alternativeName>
            <fullName evidence="10">Coenzyme F420-1:gamma-L-glutamate ligase</fullName>
        </alternativeName>
    </domain>
    <domain>
        <recommendedName>
            <fullName evidence="10">Dehydro-coenzyme F420-0 reductase</fullName>
            <ecNumber evidence="10">1.3.8.17</ecNumber>
        </recommendedName>
    </domain>
</protein>
<dbReference type="Gene3D" id="3.40.109.10">
    <property type="entry name" value="NADH Oxidase"/>
    <property type="match status" value="1"/>
</dbReference>
<evidence type="ECO:0000256" key="9">
    <source>
        <dbReference type="ARBA" id="ARBA00023268"/>
    </source>
</evidence>
<dbReference type="InterPro" id="IPR002847">
    <property type="entry name" value="F420-0_gamma-glut_ligase-dom"/>
</dbReference>
<feature type="compositionally biased region" description="Low complexity" evidence="11">
    <location>
        <begin position="564"/>
        <end position="576"/>
    </location>
</feature>
<feature type="compositionally biased region" description="Low complexity" evidence="11">
    <location>
        <begin position="469"/>
        <end position="492"/>
    </location>
</feature>
<dbReference type="InterPro" id="IPR029479">
    <property type="entry name" value="Nitroreductase"/>
</dbReference>
<evidence type="ECO:0000259" key="12">
    <source>
        <dbReference type="Pfam" id="PF00881"/>
    </source>
</evidence>
<name>A0ABN3WUV8_STRTU</name>
<keyword evidence="6 10" id="KW-0560">Oxidoreductase</keyword>
<feature type="binding site" evidence="10">
    <location>
        <position position="104"/>
    </location>
    <ligand>
        <name>GTP</name>
        <dbReference type="ChEBI" id="CHEBI:37565"/>
    </ligand>
</feature>
<dbReference type="EC" id="6.3.2.31" evidence="10"/>
<evidence type="ECO:0000256" key="10">
    <source>
        <dbReference type="HAMAP-Rule" id="MF_01259"/>
    </source>
</evidence>
<feature type="binding site" evidence="10">
    <location>
        <position position="310"/>
    </location>
    <ligand>
        <name>coenzyme F420-(gamma-Glu)n</name>
        <dbReference type="ChEBI" id="CHEBI:133980"/>
    </ligand>
</feature>
<evidence type="ECO:0000256" key="7">
    <source>
        <dbReference type="ARBA" id="ARBA00023134"/>
    </source>
</evidence>
<keyword evidence="4 10" id="KW-0460">Magnesium</keyword>
<feature type="binding site" evidence="10">
    <location>
        <position position="426"/>
    </location>
    <ligand>
        <name>FMN</name>
        <dbReference type="ChEBI" id="CHEBI:58210"/>
    </ligand>
</feature>
<dbReference type="EC" id="1.3.8.17" evidence="10"/>
<dbReference type="Pfam" id="PF01996">
    <property type="entry name" value="F420_ligase"/>
    <property type="match status" value="1"/>
</dbReference>
<comment type="catalytic activity">
    <reaction evidence="10">
        <text>oxidized coenzyme F420-0 + FMN + H(+) = dehydro coenzyme F420-0 + FMNH2</text>
        <dbReference type="Rhea" id="RHEA:60360"/>
        <dbReference type="ChEBI" id="CHEBI:15378"/>
        <dbReference type="ChEBI" id="CHEBI:57618"/>
        <dbReference type="ChEBI" id="CHEBI:58210"/>
        <dbReference type="ChEBI" id="CHEBI:59907"/>
        <dbReference type="ChEBI" id="CHEBI:143705"/>
        <dbReference type="EC" id="1.3.8.17"/>
    </reaction>
</comment>
<dbReference type="PANTHER" id="PTHR47917:SF1">
    <property type="entry name" value="COENZYME F420:L-GLUTAMATE LIGASE"/>
    <property type="match status" value="1"/>
</dbReference>
<dbReference type="InterPro" id="IPR023661">
    <property type="entry name" value="FbiB"/>
</dbReference>
<feature type="binding site" evidence="10">
    <location>
        <position position="101"/>
    </location>
    <ligand>
        <name>a divalent metal cation</name>
        <dbReference type="ChEBI" id="CHEBI:60240"/>
        <label>1</label>
    </ligand>
</feature>
<dbReference type="Gene3D" id="3.30.1330.100">
    <property type="entry name" value="CofE-like"/>
    <property type="match status" value="2"/>
</dbReference>
<evidence type="ECO:0000256" key="2">
    <source>
        <dbReference type="ARBA" id="ARBA00022723"/>
    </source>
</evidence>
<evidence type="ECO:0000256" key="4">
    <source>
        <dbReference type="ARBA" id="ARBA00022842"/>
    </source>
</evidence>
<dbReference type="Pfam" id="PF00881">
    <property type="entry name" value="Nitroreductase"/>
    <property type="match status" value="1"/>
</dbReference>
<feature type="domain" description="Coenzyme F420:L-glutamate ligase-like" evidence="13">
    <location>
        <begin position="15"/>
        <end position="211"/>
    </location>
</feature>
<dbReference type="InterPro" id="IPR000415">
    <property type="entry name" value="Nitroreductase-like"/>
</dbReference>
<keyword evidence="15" id="KW-1185">Reference proteome</keyword>
<dbReference type="HAMAP" id="MF_01259">
    <property type="entry name" value="F420_ligase_FbiB"/>
    <property type="match status" value="1"/>
</dbReference>
<reference evidence="14 15" key="1">
    <citation type="journal article" date="2019" name="Int. J. Syst. Evol. Microbiol.">
        <title>The Global Catalogue of Microorganisms (GCM) 10K type strain sequencing project: providing services to taxonomists for standard genome sequencing and annotation.</title>
        <authorList>
            <consortium name="The Broad Institute Genomics Platform"/>
            <consortium name="The Broad Institute Genome Sequencing Center for Infectious Disease"/>
            <person name="Wu L."/>
            <person name="Ma J."/>
        </authorList>
    </citation>
    <scope>NUCLEOTIDE SEQUENCE [LARGE SCALE GENOMIC DNA]</scope>
    <source>
        <strain evidence="14 15">JCM 4087</strain>
    </source>
</reference>
<comment type="catalytic activity">
    <reaction evidence="10">
        <text>oxidized coenzyme F420-1 + GTP + L-glutamate = oxidized coenzyme F420-2 + GDP + phosphate + H(+)</text>
        <dbReference type="Rhea" id="RHEA:30523"/>
        <dbReference type="ChEBI" id="CHEBI:15378"/>
        <dbReference type="ChEBI" id="CHEBI:29985"/>
        <dbReference type="ChEBI" id="CHEBI:37565"/>
        <dbReference type="ChEBI" id="CHEBI:43474"/>
        <dbReference type="ChEBI" id="CHEBI:57922"/>
        <dbReference type="ChEBI" id="CHEBI:58189"/>
        <dbReference type="ChEBI" id="CHEBI:59920"/>
        <dbReference type="EC" id="6.3.2.34"/>
    </reaction>
</comment>
<feature type="region of interest" description="Dehydro-coenzyme F420-0 reductase" evidence="10">
    <location>
        <begin position="239"/>
        <end position="636"/>
    </location>
</feature>
<feature type="domain" description="Nitroreductase" evidence="12">
    <location>
        <begin position="250"/>
        <end position="418"/>
    </location>
</feature>
<comment type="cofactor">
    <cofactor evidence="10">
        <name>K(+)</name>
        <dbReference type="ChEBI" id="CHEBI:29103"/>
    </cofactor>
    <text evidence="10">Monovalent cation. The ion could be potassium.</text>
</comment>
<comment type="caution">
    <text evidence="10">Lacks conserved residue(s) required for the propagation of feature annotation.</text>
</comment>
<feature type="region of interest" description="Coenzyme F420:L-glutamate ligase" evidence="10">
    <location>
        <begin position="1"/>
        <end position="238"/>
    </location>
</feature>
<evidence type="ECO:0000313" key="14">
    <source>
        <dbReference type="EMBL" id="GAA2928427.1"/>
    </source>
</evidence>
<evidence type="ECO:0000259" key="13">
    <source>
        <dbReference type="Pfam" id="PF01996"/>
    </source>
</evidence>
<organism evidence="14 15">
    <name type="scientific">Streptomyces thioluteus</name>
    <dbReference type="NCBI Taxonomy" id="66431"/>
    <lineage>
        <taxon>Bacteria</taxon>
        <taxon>Bacillati</taxon>
        <taxon>Actinomycetota</taxon>
        <taxon>Actinomycetes</taxon>
        <taxon>Kitasatosporales</taxon>
        <taxon>Streptomycetaceae</taxon>
        <taxon>Streptomyces</taxon>
    </lineage>
</organism>
<dbReference type="InterPro" id="IPR019943">
    <property type="entry name" value="F420_FbiB_C"/>
</dbReference>
<feature type="compositionally biased region" description="Low complexity" evidence="11">
    <location>
        <begin position="584"/>
        <end position="623"/>
    </location>
</feature>
<keyword evidence="2 10" id="KW-0479">Metal-binding</keyword>
<keyword evidence="3 10" id="KW-0547">Nucleotide-binding</keyword>
<comment type="cofactor">
    <cofactor evidence="10">
        <name>Mg(2+)</name>
        <dbReference type="ChEBI" id="CHEBI:18420"/>
    </cofactor>
    <cofactor evidence="10">
        <name>Mn(2+)</name>
        <dbReference type="ChEBI" id="CHEBI:29035"/>
    </cofactor>
    <text evidence="10">Binds 2 divalent metal cations per subunit. The ions could be magnesium and/or manganese.</text>
</comment>
<keyword evidence="8 10" id="KW-0464">Manganese</keyword>
<keyword evidence="9 10" id="KW-0511">Multifunctional enzyme</keyword>
<dbReference type="Proteomes" id="UP001501102">
    <property type="component" value="Unassembled WGS sequence"/>
</dbReference>
<sequence>MTETPSYRVWALPGIPEVRPGDDLVKLLATAATADGTPGLADGDVLVVTSKIVSKAEGRVVEAVDREAAIDAETVRVVARRGTLRIVENRLGLVMAAAGVDASNTPSGTVLLLPEDPDASARALRAGLREALGVDVGVLITDTAGRPWRSGLTDMTIGAAGVRVLDDLRGGTDTHGNPLNVTVVATADELAAAGDLVKGKAGGLPVAVVRGLPHVVDEAAEDARALVRGAESDMFRLGTSEAVREALSLRRTVREFTDDPVDPGAVRRAVAAALTAPAPHHTTPWRFVLLESAESRTRLLDAMRDAWIADLRRDGRSEASIARRVRRGDVLRNAPYLAVPCLVMDGSHDYPDARRAAAEREMFVVATGAGVQNFLVALAGERLGSAWVSSTMFCRDVVREVLSLPEEWDPMGAVAIGRAAGAPRERGGAGAGRVRRGAVGVPRPRPFSPSYLPQLPLGVPPGGAPSFSRGCAPRPRSAAAPRWAGGAAPTPRRGLRPLHPTSGAPPWPPFGATPRTPQPRSARLSSNAGRAEIARPDLKSSPGRTMQPGRAPSARPALEDSARRALQGARGAAPMRAPRERSPEQGSRGRSPRRGAGAEPRPPRGARTLGPTARSAGPARPAPRGGGTGAQPLRKR</sequence>
<evidence type="ECO:0000256" key="11">
    <source>
        <dbReference type="SAM" id="MobiDB-lite"/>
    </source>
</evidence>
<feature type="binding site" evidence="10">
    <location>
        <position position="389"/>
    </location>
    <ligand>
        <name>FMN</name>
        <dbReference type="ChEBI" id="CHEBI:58210"/>
    </ligand>
</feature>
<dbReference type="SUPFAM" id="SSF55469">
    <property type="entry name" value="FMN-dependent nitroreductase-like"/>
    <property type="match status" value="1"/>
</dbReference>
<dbReference type="InterPro" id="IPR008225">
    <property type="entry name" value="F420-0_g-glutamyl_ligase"/>
</dbReference>
<comment type="similarity">
    <text evidence="10">In the N-terminal section; belongs to the CofE family.</text>
</comment>
<feature type="binding site" evidence="10">
    <location>
        <begin position="15"/>
        <end position="18"/>
    </location>
    <ligand>
        <name>GTP</name>
        <dbReference type="ChEBI" id="CHEBI:37565"/>
    </ligand>
</feature>
<keyword evidence="1 10" id="KW-0436">Ligase</keyword>
<keyword evidence="5 10" id="KW-0630">Potassium</keyword>
<evidence type="ECO:0000256" key="1">
    <source>
        <dbReference type="ARBA" id="ARBA00022598"/>
    </source>
</evidence>
<evidence type="ECO:0000256" key="5">
    <source>
        <dbReference type="ARBA" id="ARBA00022958"/>
    </source>
</evidence>
<evidence type="ECO:0000256" key="3">
    <source>
        <dbReference type="ARBA" id="ARBA00022741"/>
    </source>
</evidence>
<feature type="binding site" evidence="10">
    <location>
        <position position="50"/>
    </location>
    <ligand>
        <name>GTP</name>
        <dbReference type="ChEBI" id="CHEBI:37565"/>
    </ligand>
</feature>
<accession>A0ABN3WUV8</accession>
<dbReference type="NCBIfam" id="NF009810">
    <property type="entry name" value="PRK13294.1"/>
    <property type="match status" value="1"/>
</dbReference>
<dbReference type="EC" id="6.3.2.34" evidence="10"/>
<comment type="function">
    <text evidence="10">Bifunctional enzyme that catalyzes the GTP-dependent successive addition of two or more gamma-linked L-glutamates to the L-lactyl phosphodiester of 7,8-didemethyl-8-hydroxy-5-deazariboflavin (F420-0) to form polyglutamated F420 derivatives, and the FMNH2-dependent reduction of dehydro-F420-0 to form F420-0.</text>
</comment>
<feature type="binding site" evidence="10">
    <location>
        <position position="143"/>
    </location>
    <ligand>
        <name>a divalent metal cation</name>
        <dbReference type="ChEBI" id="CHEBI:60240"/>
        <label>2</label>
    </ligand>
</feature>
<evidence type="ECO:0000256" key="6">
    <source>
        <dbReference type="ARBA" id="ARBA00023002"/>
    </source>
</evidence>
<dbReference type="PANTHER" id="PTHR47917">
    <property type="match status" value="1"/>
</dbReference>